<dbReference type="Pfam" id="PF10604">
    <property type="entry name" value="Polyketide_cyc2"/>
    <property type="match status" value="1"/>
</dbReference>
<dbReference type="RefSeq" id="WP_266051382.1">
    <property type="nucleotide sequence ID" value="NZ_JAPFQO010000002.1"/>
</dbReference>
<organism evidence="1 2">
    <name type="scientific">Pontibacter anaerobius</name>
    <dbReference type="NCBI Taxonomy" id="2993940"/>
    <lineage>
        <taxon>Bacteria</taxon>
        <taxon>Pseudomonadati</taxon>
        <taxon>Bacteroidota</taxon>
        <taxon>Cytophagia</taxon>
        <taxon>Cytophagales</taxon>
        <taxon>Hymenobacteraceae</taxon>
        <taxon>Pontibacter</taxon>
    </lineage>
</organism>
<sequence>MKLLRYVLIALPLGAAAIYGASYFLPTEIEVQQAVYLQLPAEEVYPYLNNPAKWQEWSLLNKENDPSMIHLYGGPMQGKGARLEWSGDKVGNGQILLTESTQPNTIAYRQSAPDNASAILGTFILIPTKGGTNVVWRQQTVLPQSSLAKLHGVLRKYKMKQEAEQGLQGLQKLLGVKGLKS</sequence>
<dbReference type="Proteomes" id="UP001207228">
    <property type="component" value="Unassembled WGS sequence"/>
</dbReference>
<dbReference type="InterPro" id="IPR019587">
    <property type="entry name" value="Polyketide_cyclase/dehydratase"/>
</dbReference>
<dbReference type="SUPFAM" id="SSF55961">
    <property type="entry name" value="Bet v1-like"/>
    <property type="match status" value="1"/>
</dbReference>
<comment type="caution">
    <text evidence="1">The sequence shown here is derived from an EMBL/GenBank/DDBJ whole genome shotgun (WGS) entry which is preliminary data.</text>
</comment>
<keyword evidence="2" id="KW-1185">Reference proteome</keyword>
<dbReference type="Gene3D" id="3.30.530.20">
    <property type="match status" value="1"/>
</dbReference>
<accession>A0ABT3RD16</accession>
<dbReference type="InterPro" id="IPR023393">
    <property type="entry name" value="START-like_dom_sf"/>
</dbReference>
<name>A0ABT3RD16_9BACT</name>
<reference evidence="1 2" key="1">
    <citation type="submission" date="2022-11" db="EMBL/GenBank/DDBJ databases">
        <title>The characterization of three novel Bacteroidetes species and genomic analysis of their roles in tidal elemental geochemical cycles.</title>
        <authorList>
            <person name="Ma K.-J."/>
        </authorList>
    </citation>
    <scope>NUCLEOTIDE SEQUENCE [LARGE SCALE GENOMIC DNA]</scope>
    <source>
        <strain evidence="1 2">M82</strain>
    </source>
</reference>
<proteinExistence type="predicted"/>
<evidence type="ECO:0000313" key="2">
    <source>
        <dbReference type="Proteomes" id="UP001207228"/>
    </source>
</evidence>
<dbReference type="EMBL" id="JAPFQO010000002">
    <property type="protein sequence ID" value="MCX2739323.1"/>
    <property type="molecule type" value="Genomic_DNA"/>
</dbReference>
<evidence type="ECO:0000313" key="1">
    <source>
        <dbReference type="EMBL" id="MCX2739323.1"/>
    </source>
</evidence>
<gene>
    <name evidence="1" type="ORF">OO017_05145</name>
</gene>
<protein>
    <submittedName>
        <fullName evidence="1">SRPBCC family protein</fullName>
    </submittedName>
</protein>